<dbReference type="EMBL" id="JADCTT010000001">
    <property type="protein sequence ID" value="KAF9758352.1"/>
    <property type="molecule type" value="Genomic_DNA"/>
</dbReference>
<dbReference type="Proteomes" id="UP000616885">
    <property type="component" value="Unassembled WGS sequence"/>
</dbReference>
<feature type="region of interest" description="Disordered" evidence="1">
    <location>
        <begin position="1"/>
        <end position="43"/>
    </location>
</feature>
<accession>A0A8H7NLJ9</accession>
<protein>
    <submittedName>
        <fullName evidence="2">Uncharacterized protein</fullName>
    </submittedName>
</protein>
<sequence>MRLRLSSSKKQEGVQEKTGLQAEKSGQMSAASSKDGKPGLFSRKRERRACNESFRILGFYTSSGSPLPPIPAHWYSKPTVLEPPPLASRMVEKTFCERQDGSWEFKSVVSWVQDLAPGHCYGGRLSVERFTIDIDKLDFKYGIHRWPKALLHLRTGSNHSPVLA</sequence>
<evidence type="ECO:0000313" key="3">
    <source>
        <dbReference type="Proteomes" id="UP000616885"/>
    </source>
</evidence>
<proteinExistence type="predicted"/>
<reference evidence="2" key="1">
    <citation type="submission" date="2020-10" db="EMBL/GenBank/DDBJ databases">
        <title>High-Quality Genome Resource of Clonostachys rosea strain S41 by Oxford Nanopore Long-Read Sequencing.</title>
        <authorList>
            <person name="Wang H."/>
        </authorList>
    </citation>
    <scope>NUCLEOTIDE SEQUENCE</scope>
    <source>
        <strain evidence="2">S41</strain>
    </source>
</reference>
<evidence type="ECO:0000256" key="1">
    <source>
        <dbReference type="SAM" id="MobiDB-lite"/>
    </source>
</evidence>
<name>A0A8H7NLJ9_BIOOC</name>
<gene>
    <name evidence="2" type="ORF">IM811_000046</name>
</gene>
<evidence type="ECO:0000313" key="2">
    <source>
        <dbReference type="EMBL" id="KAF9758352.1"/>
    </source>
</evidence>
<organism evidence="2 3">
    <name type="scientific">Bionectria ochroleuca</name>
    <name type="common">Gliocladium roseum</name>
    <dbReference type="NCBI Taxonomy" id="29856"/>
    <lineage>
        <taxon>Eukaryota</taxon>
        <taxon>Fungi</taxon>
        <taxon>Dikarya</taxon>
        <taxon>Ascomycota</taxon>
        <taxon>Pezizomycotina</taxon>
        <taxon>Sordariomycetes</taxon>
        <taxon>Hypocreomycetidae</taxon>
        <taxon>Hypocreales</taxon>
        <taxon>Bionectriaceae</taxon>
        <taxon>Clonostachys</taxon>
    </lineage>
</organism>
<dbReference type="AlphaFoldDB" id="A0A8H7NLJ9"/>
<comment type="caution">
    <text evidence="2">The sequence shown here is derived from an EMBL/GenBank/DDBJ whole genome shotgun (WGS) entry which is preliminary data.</text>
</comment>